<feature type="signal peptide" evidence="7">
    <location>
        <begin position="1"/>
        <end position="23"/>
    </location>
</feature>
<keyword evidence="4 6" id="KW-1133">Transmembrane helix</keyword>
<evidence type="ECO:0000313" key="9">
    <source>
        <dbReference type="Proteomes" id="UP001634394"/>
    </source>
</evidence>
<gene>
    <name evidence="8" type="ORF">ACJMK2_024105</name>
</gene>
<feature type="region of interest" description="Disordered" evidence="5">
    <location>
        <begin position="54"/>
        <end position="98"/>
    </location>
</feature>
<evidence type="ECO:0000256" key="6">
    <source>
        <dbReference type="SAM" id="Phobius"/>
    </source>
</evidence>
<dbReference type="PANTHER" id="PTHR13055:SF12">
    <property type="entry name" value="LD40707P"/>
    <property type="match status" value="1"/>
</dbReference>
<dbReference type="AlphaFoldDB" id="A0ABD3T7C3"/>
<feature type="compositionally biased region" description="Polar residues" evidence="5">
    <location>
        <begin position="62"/>
        <end position="76"/>
    </location>
</feature>
<dbReference type="PANTHER" id="PTHR13055">
    <property type="entry name" value="TUMOR ENDOTHELIAL MARKER 7 RELATED"/>
    <property type="match status" value="1"/>
</dbReference>
<feature type="compositionally biased region" description="Low complexity" evidence="5">
    <location>
        <begin position="77"/>
        <end position="98"/>
    </location>
</feature>
<evidence type="ECO:0008006" key="10">
    <source>
        <dbReference type="Google" id="ProtNLM"/>
    </source>
</evidence>
<feature type="transmembrane region" description="Helical" evidence="6">
    <location>
        <begin position="576"/>
        <end position="599"/>
    </location>
</feature>
<sequence>MEAVESALFNLLFLFSISVELHGIHVGEKDLRYSSLRDQHVIVLDSSERYRRQAPIAPNPLPSQNISQTEGTTVKATNTTRNEVNTTTSVPLPTTSTPQTDVVNDTHEYYTMTIMQNQADNYWVELSNATLHQDLRNASKKAQTIQFLNASYLFYGHQIYNVTITTGGFLYMSPFVHSFLAATQYIAPLMADFGTMGNNSDIYFQEYANQFIVEWRNVYLVDQGDFGPFKFQTILYKNGSVAFIYQKVPVSVSNISTFNHPVKIGLADAFYIDTKPMRGPIMRTVYNYHTIKVNFTTVKPKTVIILHPLASCNMAKDCYTCVTQTTAFKCLWCAKVQRCSDSFDWFRQEWLESGCQLEGHNSTDFCNSTTSKPTPNATTTARPSTTETPGPDNKTSSIKTQSTPTPSQTIPSVPAGSTTGLATNQTTNIRPLSSTPQQITTSETTPKANTLKNQTSPMSITNSTIHSTKITTLLTSNTTTSQTKETTSPNPTSHNSATVQTTPATTTLKKVTANITTQKPTTLRQDTSQILTTNTTTATTTVAPCNKTKNGTCGQGAQPITQNQVELASGSRNASMIAMLVILGLIVLGSLVAFFVYAYRNPTSAPGQWLIQNRPSALRERIKNVRNNFFKSFSDSSEKYRLESESEL</sequence>
<organism evidence="8 9">
    <name type="scientific">Sinanodonta woodiana</name>
    <name type="common">Chinese pond mussel</name>
    <name type="synonym">Anodonta woodiana</name>
    <dbReference type="NCBI Taxonomy" id="1069815"/>
    <lineage>
        <taxon>Eukaryota</taxon>
        <taxon>Metazoa</taxon>
        <taxon>Spiralia</taxon>
        <taxon>Lophotrochozoa</taxon>
        <taxon>Mollusca</taxon>
        <taxon>Bivalvia</taxon>
        <taxon>Autobranchia</taxon>
        <taxon>Heteroconchia</taxon>
        <taxon>Palaeoheterodonta</taxon>
        <taxon>Unionida</taxon>
        <taxon>Unionoidea</taxon>
        <taxon>Unionidae</taxon>
        <taxon>Unioninae</taxon>
        <taxon>Sinanodonta</taxon>
    </lineage>
</organism>
<feature type="compositionally biased region" description="Polar residues" evidence="5">
    <location>
        <begin position="415"/>
        <end position="466"/>
    </location>
</feature>
<proteinExistence type="predicted"/>
<evidence type="ECO:0000313" key="8">
    <source>
        <dbReference type="EMBL" id="KAL3832465.1"/>
    </source>
</evidence>
<dbReference type="GO" id="GO:0016020">
    <property type="term" value="C:membrane"/>
    <property type="evidence" value="ECO:0007669"/>
    <property type="project" value="UniProtKB-SubCell"/>
</dbReference>
<reference evidence="8 9" key="1">
    <citation type="submission" date="2024-11" db="EMBL/GenBank/DDBJ databases">
        <title>Chromosome-level genome assembly of the freshwater bivalve Anodonta woodiana.</title>
        <authorList>
            <person name="Chen X."/>
        </authorList>
    </citation>
    <scope>NUCLEOTIDE SEQUENCE [LARGE SCALE GENOMIC DNA]</scope>
    <source>
        <strain evidence="8">MN2024</strain>
        <tissue evidence="8">Gills</tissue>
    </source>
</reference>
<keyword evidence="9" id="KW-1185">Reference proteome</keyword>
<comment type="subcellular location">
    <subcellularLocation>
        <location evidence="1">Membrane</location>
        <topology evidence="1">Single-pass type I membrane protein</topology>
    </subcellularLocation>
</comment>
<feature type="chain" id="PRO_5044815225" description="Plexin domain-containing protein 2" evidence="7">
    <location>
        <begin position="24"/>
        <end position="648"/>
    </location>
</feature>
<accession>A0ABD3T7C3</accession>
<dbReference type="EMBL" id="JBJQND010000019">
    <property type="protein sequence ID" value="KAL3832465.1"/>
    <property type="molecule type" value="Genomic_DNA"/>
</dbReference>
<evidence type="ECO:0000256" key="3">
    <source>
        <dbReference type="ARBA" id="ARBA00022729"/>
    </source>
</evidence>
<dbReference type="Proteomes" id="UP001634394">
    <property type="component" value="Unassembled WGS sequence"/>
</dbReference>
<name>A0ABD3T7C3_SINWO</name>
<evidence type="ECO:0000256" key="1">
    <source>
        <dbReference type="ARBA" id="ARBA00004479"/>
    </source>
</evidence>
<keyword evidence="6" id="KW-0472">Membrane</keyword>
<comment type="caution">
    <text evidence="8">The sequence shown here is derived from an EMBL/GenBank/DDBJ whole genome shotgun (WGS) entry which is preliminary data.</text>
</comment>
<feature type="region of interest" description="Disordered" evidence="5">
    <location>
        <begin position="366"/>
        <end position="505"/>
    </location>
</feature>
<evidence type="ECO:0000256" key="7">
    <source>
        <dbReference type="SAM" id="SignalP"/>
    </source>
</evidence>
<dbReference type="InterPro" id="IPR031152">
    <property type="entry name" value="PLXDC"/>
</dbReference>
<keyword evidence="2 6" id="KW-0812">Transmembrane</keyword>
<feature type="compositionally biased region" description="Low complexity" evidence="5">
    <location>
        <begin position="367"/>
        <end position="412"/>
    </location>
</feature>
<evidence type="ECO:0000256" key="4">
    <source>
        <dbReference type="ARBA" id="ARBA00022989"/>
    </source>
</evidence>
<protein>
    <recommendedName>
        <fullName evidence="10">Plexin domain-containing protein 2</fullName>
    </recommendedName>
</protein>
<feature type="compositionally biased region" description="Low complexity" evidence="5">
    <location>
        <begin position="467"/>
        <end position="488"/>
    </location>
</feature>
<evidence type="ECO:0000256" key="2">
    <source>
        <dbReference type="ARBA" id="ARBA00022692"/>
    </source>
</evidence>
<evidence type="ECO:0000256" key="5">
    <source>
        <dbReference type="SAM" id="MobiDB-lite"/>
    </source>
</evidence>
<keyword evidence="3 7" id="KW-0732">Signal</keyword>